<dbReference type="EMBL" id="MU167293">
    <property type="protein sequence ID" value="KAG0144521.1"/>
    <property type="molecule type" value="Genomic_DNA"/>
</dbReference>
<evidence type="ECO:0000313" key="4">
    <source>
        <dbReference type="Proteomes" id="UP000886653"/>
    </source>
</evidence>
<reference evidence="3" key="1">
    <citation type="submission" date="2013-11" db="EMBL/GenBank/DDBJ databases">
        <title>Genome sequence of the fusiform rust pathogen reveals effectors for host alternation and coevolution with pine.</title>
        <authorList>
            <consortium name="DOE Joint Genome Institute"/>
            <person name="Smith K."/>
            <person name="Pendleton A."/>
            <person name="Kubisiak T."/>
            <person name="Anderson C."/>
            <person name="Salamov A."/>
            <person name="Aerts A."/>
            <person name="Riley R."/>
            <person name="Clum A."/>
            <person name="Lindquist E."/>
            <person name="Ence D."/>
            <person name="Campbell M."/>
            <person name="Kronenberg Z."/>
            <person name="Feau N."/>
            <person name="Dhillon B."/>
            <person name="Hamelin R."/>
            <person name="Burleigh J."/>
            <person name="Smith J."/>
            <person name="Yandell M."/>
            <person name="Nelson C."/>
            <person name="Grigoriev I."/>
            <person name="Davis J."/>
        </authorList>
    </citation>
    <scope>NUCLEOTIDE SEQUENCE</scope>
    <source>
        <strain evidence="3">G11</strain>
    </source>
</reference>
<sequence length="544" mass="59482">MFGKILQHLVQFSDEVHNESRPTIECGILTGLQALQSSPLTESTSFTQFTNDSFPSNLSSYFPTLENAFDPLICLNEPSEFKMSQQVIEEEMGYSRTCQSLNRSMAGGSPFIGSGMLSATANEFGGSCQPTAQGQSDLVGSPPFASELYARSHQQFSRSTVRQDRSHSSNSLVAELLSSQGHPIDKEPRARFDSIFSSSEPSHRKLTNIFVANFPAHWGKSDLVDLFEGIPIASVHVLPEKRTGDESSNGGTGFVNVIRREDAEAILGLLDKKIWLIEGSALKFRLANSSAPSEPTNLNPTQRIRTIRRHPHKILDRLRAEQIIWNRQVGACEKHHIVVYKNMFSNGSSALSVVHSSRQRNNHMSCTNPEPPARPAPSARTLIDELRVYLNRSNRYNQQHAVTHPPPQGARAVLGPGPYAGRVSSTPVPATFSTSAPAPTSSYASAPALATPFGRAPSLLSLGVVRGNLPKTEGSLHMSVPRMVGGQLVHLPTPTNAGCCYVAVYQPPQTITTPGYFRAVPYALRDENDPMSVHVMNSMRNEQV</sequence>
<dbReference type="Gene3D" id="3.30.70.330">
    <property type="match status" value="1"/>
</dbReference>
<keyword evidence="1" id="KW-0694">RNA-binding</keyword>
<evidence type="ECO:0000256" key="1">
    <source>
        <dbReference type="PROSITE-ProRule" id="PRU00176"/>
    </source>
</evidence>
<protein>
    <recommendedName>
        <fullName evidence="2">RRM domain-containing protein</fullName>
    </recommendedName>
</protein>
<organism evidence="3 4">
    <name type="scientific">Cronartium quercuum f. sp. fusiforme G11</name>
    <dbReference type="NCBI Taxonomy" id="708437"/>
    <lineage>
        <taxon>Eukaryota</taxon>
        <taxon>Fungi</taxon>
        <taxon>Dikarya</taxon>
        <taxon>Basidiomycota</taxon>
        <taxon>Pucciniomycotina</taxon>
        <taxon>Pucciniomycetes</taxon>
        <taxon>Pucciniales</taxon>
        <taxon>Coleosporiaceae</taxon>
        <taxon>Cronartium</taxon>
    </lineage>
</organism>
<dbReference type="OrthoDB" id="2505717at2759"/>
<dbReference type="InterPro" id="IPR000504">
    <property type="entry name" value="RRM_dom"/>
</dbReference>
<dbReference type="SUPFAM" id="SSF54928">
    <property type="entry name" value="RNA-binding domain, RBD"/>
    <property type="match status" value="1"/>
</dbReference>
<keyword evidence="4" id="KW-1185">Reference proteome</keyword>
<name>A0A9P6ND50_9BASI</name>
<evidence type="ECO:0000259" key="2">
    <source>
        <dbReference type="PROSITE" id="PS50102"/>
    </source>
</evidence>
<dbReference type="SMART" id="SM00360">
    <property type="entry name" value="RRM"/>
    <property type="match status" value="1"/>
</dbReference>
<dbReference type="Proteomes" id="UP000886653">
    <property type="component" value="Unassembled WGS sequence"/>
</dbReference>
<evidence type="ECO:0000313" key="3">
    <source>
        <dbReference type="EMBL" id="KAG0144521.1"/>
    </source>
</evidence>
<accession>A0A9P6ND50</accession>
<gene>
    <name evidence="3" type="ORF">CROQUDRAFT_94895</name>
</gene>
<dbReference type="InterPro" id="IPR012677">
    <property type="entry name" value="Nucleotide-bd_a/b_plait_sf"/>
</dbReference>
<dbReference type="InterPro" id="IPR035979">
    <property type="entry name" value="RBD_domain_sf"/>
</dbReference>
<dbReference type="AlphaFoldDB" id="A0A9P6ND50"/>
<comment type="caution">
    <text evidence="3">The sequence shown here is derived from an EMBL/GenBank/DDBJ whole genome shotgun (WGS) entry which is preliminary data.</text>
</comment>
<feature type="domain" description="RRM" evidence="2">
    <location>
        <begin position="207"/>
        <end position="289"/>
    </location>
</feature>
<dbReference type="GO" id="GO:0003723">
    <property type="term" value="F:RNA binding"/>
    <property type="evidence" value="ECO:0007669"/>
    <property type="project" value="UniProtKB-UniRule"/>
</dbReference>
<proteinExistence type="predicted"/>
<dbReference type="PROSITE" id="PS50102">
    <property type="entry name" value="RRM"/>
    <property type="match status" value="1"/>
</dbReference>